<evidence type="ECO:0000313" key="1">
    <source>
        <dbReference type="EMBL" id="NMM41018.1"/>
    </source>
</evidence>
<proteinExistence type="predicted"/>
<dbReference type="EMBL" id="JABBMT010000011">
    <property type="protein sequence ID" value="NMM41018.1"/>
    <property type="molecule type" value="Genomic_DNA"/>
</dbReference>
<gene>
    <name evidence="1" type="ORF">HHO47_09345</name>
</gene>
<evidence type="ECO:0008006" key="3">
    <source>
        <dbReference type="Google" id="ProtNLM"/>
    </source>
</evidence>
<dbReference type="Proteomes" id="UP000570493">
    <property type="component" value="Unassembled WGS sequence"/>
</dbReference>
<organism evidence="1 2">
    <name type="scientific">Pseudoalteromonas arctica</name>
    <dbReference type="NCBI Taxonomy" id="394751"/>
    <lineage>
        <taxon>Bacteria</taxon>
        <taxon>Pseudomonadati</taxon>
        <taxon>Pseudomonadota</taxon>
        <taxon>Gammaproteobacteria</taxon>
        <taxon>Alteromonadales</taxon>
        <taxon>Pseudoalteromonadaceae</taxon>
        <taxon>Pseudoalteromonas</taxon>
    </lineage>
</organism>
<dbReference type="RefSeq" id="WP_169020055.1">
    <property type="nucleotide sequence ID" value="NZ_JABBMT010000011.1"/>
</dbReference>
<name>A0A7Y0HC37_9GAMM</name>
<protein>
    <recommendedName>
        <fullName evidence="3">Lipoprotein</fullName>
    </recommendedName>
</protein>
<keyword evidence="2" id="KW-1185">Reference proteome</keyword>
<reference evidence="1" key="1">
    <citation type="submission" date="2020-04" db="EMBL/GenBank/DDBJ databases">
        <title>Genome Sequencing for Pseudoaltermonas arctica.</title>
        <authorList>
            <person name="Elkins N.S."/>
        </authorList>
    </citation>
    <scope>NUCLEOTIDE SEQUENCE [LARGE SCALE GENOMIC DNA]</scope>
    <source>
        <strain evidence="1">NEC-BIFX-2020_0012</strain>
    </source>
</reference>
<dbReference type="PROSITE" id="PS51257">
    <property type="entry name" value="PROKAR_LIPOPROTEIN"/>
    <property type="match status" value="1"/>
</dbReference>
<evidence type="ECO:0000313" key="2">
    <source>
        <dbReference type="Proteomes" id="UP000570493"/>
    </source>
</evidence>
<dbReference type="AlphaFoldDB" id="A0A7Y0HC37"/>
<comment type="caution">
    <text evidence="1">The sequence shown here is derived from an EMBL/GenBank/DDBJ whole genome shotgun (WGS) entry which is preliminary data.</text>
</comment>
<accession>A0A7Y0HC37</accession>
<sequence>MSLLNSRLIVEANKTILYIALTACLAAVGCPAKSNKRSSDDTARESEKAIVYCRRAC</sequence>